<evidence type="ECO:0000259" key="6">
    <source>
        <dbReference type="PROSITE" id="PS51007"/>
    </source>
</evidence>
<keyword evidence="2 4" id="KW-0479">Metal-binding</keyword>
<dbReference type="RefSeq" id="WP_197702614.1">
    <property type="nucleotide sequence ID" value="NZ_AP014879.1"/>
</dbReference>
<organism evidence="7 8">
    <name type="scientific">Sulfuricaulis limicola</name>
    <dbReference type="NCBI Taxonomy" id="1620215"/>
    <lineage>
        <taxon>Bacteria</taxon>
        <taxon>Pseudomonadati</taxon>
        <taxon>Pseudomonadota</taxon>
        <taxon>Gammaproteobacteria</taxon>
        <taxon>Acidiferrobacterales</taxon>
        <taxon>Acidiferrobacteraceae</taxon>
        <taxon>Sulfuricaulis</taxon>
    </lineage>
</organism>
<dbReference type="GO" id="GO:0046872">
    <property type="term" value="F:metal ion binding"/>
    <property type="evidence" value="ECO:0007669"/>
    <property type="project" value="UniProtKB-KW"/>
</dbReference>
<dbReference type="GO" id="GO:0009055">
    <property type="term" value="F:electron transfer activity"/>
    <property type="evidence" value="ECO:0007669"/>
    <property type="project" value="InterPro"/>
</dbReference>
<evidence type="ECO:0000313" key="8">
    <source>
        <dbReference type="Proteomes" id="UP000243180"/>
    </source>
</evidence>
<dbReference type="InterPro" id="IPR009056">
    <property type="entry name" value="Cyt_c-like_dom"/>
</dbReference>
<accession>A0A1B4XI96</accession>
<feature type="chain" id="PRO_5008572451" evidence="5">
    <location>
        <begin position="31"/>
        <end position="137"/>
    </location>
</feature>
<proteinExistence type="predicted"/>
<sequence length="137" mass="14563">MQKITHIVLTGTATVLLGLGTLLAAPAVLAAGKAPDSKVCNDKDNPPKDAVTQGGCIVLNRTKGNCMGCHEIAGTSSGNIATKMENVAKRWPDKAKLREQIYDASKANPNTVMPPFGRHNILTPDEIDKVVEFVLTL</sequence>
<dbReference type="InParanoid" id="A0A1B4XI96"/>
<evidence type="ECO:0000313" key="7">
    <source>
        <dbReference type="EMBL" id="BAV34518.1"/>
    </source>
</evidence>
<dbReference type="InterPro" id="IPR036909">
    <property type="entry name" value="Cyt_c-like_dom_sf"/>
</dbReference>
<dbReference type="AlphaFoldDB" id="A0A1B4XI96"/>
<evidence type="ECO:0000256" key="4">
    <source>
        <dbReference type="PROSITE-ProRule" id="PRU00433"/>
    </source>
</evidence>
<dbReference type="Gene3D" id="1.10.760.10">
    <property type="entry name" value="Cytochrome c-like domain"/>
    <property type="match status" value="1"/>
</dbReference>
<keyword evidence="3 4" id="KW-0408">Iron</keyword>
<protein>
    <submittedName>
        <fullName evidence="7">Cytochrome C</fullName>
    </submittedName>
</protein>
<dbReference type="PROSITE" id="PS51007">
    <property type="entry name" value="CYTC"/>
    <property type="match status" value="1"/>
</dbReference>
<evidence type="ECO:0000256" key="5">
    <source>
        <dbReference type="SAM" id="SignalP"/>
    </source>
</evidence>
<evidence type="ECO:0000256" key="1">
    <source>
        <dbReference type="ARBA" id="ARBA00022617"/>
    </source>
</evidence>
<dbReference type="EMBL" id="AP014879">
    <property type="protein sequence ID" value="BAV34518.1"/>
    <property type="molecule type" value="Genomic_DNA"/>
</dbReference>
<name>A0A1B4XI96_9GAMM</name>
<keyword evidence="5" id="KW-0732">Signal</keyword>
<evidence type="ECO:0000256" key="2">
    <source>
        <dbReference type="ARBA" id="ARBA00022723"/>
    </source>
</evidence>
<evidence type="ECO:0000256" key="3">
    <source>
        <dbReference type="ARBA" id="ARBA00023004"/>
    </source>
</evidence>
<dbReference type="Pfam" id="PF00034">
    <property type="entry name" value="Cytochrom_C"/>
    <property type="match status" value="1"/>
</dbReference>
<dbReference type="SUPFAM" id="SSF46626">
    <property type="entry name" value="Cytochrome c"/>
    <property type="match status" value="1"/>
</dbReference>
<feature type="domain" description="Cytochrome c" evidence="6">
    <location>
        <begin position="50"/>
        <end position="137"/>
    </location>
</feature>
<dbReference type="InterPro" id="IPR030999">
    <property type="entry name" value="Thiosulf_SoxX"/>
</dbReference>
<dbReference type="GO" id="GO:0020037">
    <property type="term" value="F:heme binding"/>
    <property type="evidence" value="ECO:0007669"/>
    <property type="project" value="InterPro"/>
</dbReference>
<dbReference type="Proteomes" id="UP000243180">
    <property type="component" value="Chromosome"/>
</dbReference>
<dbReference type="NCBIfam" id="TIGR04485">
    <property type="entry name" value="thiosulf_SoxX"/>
    <property type="match status" value="1"/>
</dbReference>
<keyword evidence="8" id="KW-1185">Reference proteome</keyword>
<keyword evidence="1 4" id="KW-0349">Heme</keyword>
<gene>
    <name evidence="7" type="ORF">SCL_2229</name>
</gene>
<feature type="signal peptide" evidence="5">
    <location>
        <begin position="1"/>
        <end position="30"/>
    </location>
</feature>
<dbReference type="KEGG" id="slim:SCL_2229"/>
<reference evidence="7 8" key="1">
    <citation type="submission" date="2015-05" db="EMBL/GenBank/DDBJ databases">
        <title>Complete genome sequence of a sulfur-oxidizing gammaproteobacterium strain HA5.</title>
        <authorList>
            <person name="Miura A."/>
            <person name="Kojima H."/>
            <person name="Fukui M."/>
        </authorList>
    </citation>
    <scope>NUCLEOTIDE SEQUENCE [LARGE SCALE GENOMIC DNA]</scope>
    <source>
        <strain evidence="7 8">HA5</strain>
    </source>
</reference>